<organism evidence="2">
    <name type="scientific">Ixodes ricinus</name>
    <name type="common">Common tick</name>
    <name type="synonym">Acarus ricinus</name>
    <dbReference type="NCBI Taxonomy" id="34613"/>
    <lineage>
        <taxon>Eukaryota</taxon>
        <taxon>Metazoa</taxon>
        <taxon>Ecdysozoa</taxon>
        <taxon>Arthropoda</taxon>
        <taxon>Chelicerata</taxon>
        <taxon>Arachnida</taxon>
        <taxon>Acari</taxon>
        <taxon>Parasitiformes</taxon>
        <taxon>Ixodida</taxon>
        <taxon>Ixodoidea</taxon>
        <taxon>Ixodidae</taxon>
        <taxon>Ixodinae</taxon>
        <taxon>Ixodes</taxon>
    </lineage>
</organism>
<accession>A0A0K8R5E5</accession>
<dbReference type="EMBL" id="GADI01007428">
    <property type="protein sequence ID" value="JAA66380.1"/>
    <property type="molecule type" value="mRNA"/>
</dbReference>
<evidence type="ECO:0000313" key="2">
    <source>
        <dbReference type="EMBL" id="JAA66380.1"/>
    </source>
</evidence>
<reference evidence="2" key="1">
    <citation type="submission" date="2012-12" db="EMBL/GenBank/DDBJ databases">
        <title>Identification and characterization of a phenylalanine ammonia-lyase gene family in Isatis indigotica Fort.</title>
        <authorList>
            <person name="Liu Q."/>
            <person name="Chen J."/>
            <person name="Zhou X."/>
            <person name="Di P."/>
            <person name="Xiao Y."/>
            <person name="Xuan H."/>
            <person name="Zhang L."/>
            <person name="Chen W."/>
        </authorList>
    </citation>
    <scope>NUCLEOTIDE SEQUENCE</scope>
    <source>
        <tissue evidence="2">Salivary gland</tissue>
    </source>
</reference>
<feature type="signal peptide" evidence="1">
    <location>
        <begin position="1"/>
        <end position="16"/>
    </location>
</feature>
<protein>
    <submittedName>
        <fullName evidence="2">Putative glycine rich protein</fullName>
    </submittedName>
</protein>
<feature type="chain" id="PRO_5005515752" evidence="1">
    <location>
        <begin position="17"/>
        <end position="92"/>
    </location>
</feature>
<proteinExistence type="evidence at transcript level"/>
<dbReference type="AlphaFoldDB" id="A0A0K8R5E5"/>
<name>A0A0K8R5E5_IXORI</name>
<keyword evidence="1" id="KW-0732">Signal</keyword>
<sequence>MFRYVLVLALATCAFAGYLGYGGYSMAAPWSSSYSTMHHAPAVSTLGYGHGLGYGYGLGYGHGLGYGYGMSGYGLGYGYGLGHLGYGGIYKK</sequence>
<evidence type="ECO:0000256" key="1">
    <source>
        <dbReference type="SAM" id="SignalP"/>
    </source>
</evidence>